<evidence type="ECO:0000313" key="2">
    <source>
        <dbReference type="Proteomes" id="UP001239111"/>
    </source>
</evidence>
<dbReference type="EMBL" id="CM056742">
    <property type="protein sequence ID" value="KAJ8678439.1"/>
    <property type="molecule type" value="Genomic_DNA"/>
</dbReference>
<protein>
    <submittedName>
        <fullName evidence="1">Uncharacterized protein</fullName>
    </submittedName>
</protein>
<reference evidence="1" key="1">
    <citation type="submission" date="2023-04" db="EMBL/GenBank/DDBJ databases">
        <title>A chromosome-level genome assembly of the parasitoid wasp Eretmocerus hayati.</title>
        <authorList>
            <person name="Zhong Y."/>
            <person name="Liu S."/>
            <person name="Liu Y."/>
        </authorList>
    </citation>
    <scope>NUCLEOTIDE SEQUENCE</scope>
    <source>
        <strain evidence="1">ZJU_SS_LIU_2023</strain>
    </source>
</reference>
<name>A0ACC2P759_9HYME</name>
<evidence type="ECO:0000313" key="1">
    <source>
        <dbReference type="EMBL" id="KAJ8678439.1"/>
    </source>
</evidence>
<gene>
    <name evidence="1" type="ORF">QAD02_014226</name>
</gene>
<keyword evidence="2" id="KW-1185">Reference proteome</keyword>
<sequence>MRQDESVNQFCQRFDDLIREHEMCGTKPLDESGKKAMFHQAVLDNSPFVRISEVILNALNEDMTLNDVPHNGNDPNCPSRNNPRDGYVPANSNQTRSENGKFLIRGKFGQSRGSFRGKGSRGGTTGGRGGRVREKKVPQIPTPVREKRQSQERDRLRLAEVVNEVDGTQKASNKIDAYSCIAGIGTFDEILHQSTTIADRHHKKSRIESKSFRRFREKESV</sequence>
<accession>A0ACC2P759</accession>
<comment type="caution">
    <text evidence="1">The sequence shown here is derived from an EMBL/GenBank/DDBJ whole genome shotgun (WGS) entry which is preliminary data.</text>
</comment>
<dbReference type="Proteomes" id="UP001239111">
    <property type="component" value="Chromosome 2"/>
</dbReference>
<proteinExistence type="predicted"/>
<organism evidence="1 2">
    <name type="scientific">Eretmocerus hayati</name>
    <dbReference type="NCBI Taxonomy" id="131215"/>
    <lineage>
        <taxon>Eukaryota</taxon>
        <taxon>Metazoa</taxon>
        <taxon>Ecdysozoa</taxon>
        <taxon>Arthropoda</taxon>
        <taxon>Hexapoda</taxon>
        <taxon>Insecta</taxon>
        <taxon>Pterygota</taxon>
        <taxon>Neoptera</taxon>
        <taxon>Endopterygota</taxon>
        <taxon>Hymenoptera</taxon>
        <taxon>Apocrita</taxon>
        <taxon>Proctotrupomorpha</taxon>
        <taxon>Chalcidoidea</taxon>
        <taxon>Aphelinidae</taxon>
        <taxon>Aphelininae</taxon>
        <taxon>Eretmocerus</taxon>
    </lineage>
</organism>